<feature type="domain" description="Gp5/Type VI secretion system Vgr protein OB-fold" evidence="1">
    <location>
        <begin position="366"/>
        <end position="444"/>
    </location>
</feature>
<dbReference type="Gene3D" id="2.30.110.50">
    <property type="match status" value="1"/>
</dbReference>
<dbReference type="EMBL" id="RBEE01000004">
    <property type="protein sequence ID" value="RNL55903.1"/>
    <property type="molecule type" value="Genomic_DNA"/>
</dbReference>
<proteinExistence type="predicted"/>
<dbReference type="RefSeq" id="WP_123204556.1">
    <property type="nucleotide sequence ID" value="NZ_RBEE01000004.1"/>
</dbReference>
<dbReference type="InterPro" id="IPR037026">
    <property type="entry name" value="Vgr_OB-fold_dom_sf"/>
</dbReference>
<dbReference type="SUPFAM" id="SSF69255">
    <property type="entry name" value="gp5 N-terminal domain-like"/>
    <property type="match status" value="1"/>
</dbReference>
<dbReference type="Gene3D" id="2.40.50.230">
    <property type="entry name" value="Gp5 N-terminal domain"/>
    <property type="match status" value="1"/>
</dbReference>
<dbReference type="InterPro" id="IPR006531">
    <property type="entry name" value="Gp5/Vgr_OB"/>
</dbReference>
<gene>
    <name evidence="2" type="ORF">D7004_03880</name>
</gene>
<dbReference type="SUPFAM" id="SSF69279">
    <property type="entry name" value="Phage tail proteins"/>
    <property type="match status" value="1"/>
</dbReference>
<dbReference type="OrthoDB" id="727155at2"/>
<accession>A0A3N0C107</accession>
<comment type="caution">
    <text evidence="2">The sequence shown here is derived from an EMBL/GenBank/DDBJ whole genome shotgun (WGS) entry which is preliminary data.</text>
</comment>
<dbReference type="Proteomes" id="UP000274046">
    <property type="component" value="Unassembled WGS sequence"/>
</dbReference>
<dbReference type="Pfam" id="PF04717">
    <property type="entry name" value="Phage_base_V"/>
    <property type="match status" value="1"/>
</dbReference>
<evidence type="ECO:0000313" key="2">
    <source>
        <dbReference type="EMBL" id="RNL55903.1"/>
    </source>
</evidence>
<keyword evidence="3" id="KW-1185">Reference proteome</keyword>
<evidence type="ECO:0000313" key="3">
    <source>
        <dbReference type="Proteomes" id="UP000274046"/>
    </source>
</evidence>
<dbReference type="Pfam" id="PF05954">
    <property type="entry name" value="Phage_GPD"/>
    <property type="match status" value="1"/>
</dbReference>
<organism evidence="2 3">
    <name type="scientific">Pedobacter jejuensis</name>
    <dbReference type="NCBI Taxonomy" id="1268550"/>
    <lineage>
        <taxon>Bacteria</taxon>
        <taxon>Pseudomonadati</taxon>
        <taxon>Bacteroidota</taxon>
        <taxon>Sphingobacteriia</taxon>
        <taxon>Sphingobacteriales</taxon>
        <taxon>Sphingobacteriaceae</taxon>
        <taxon>Pedobacter</taxon>
    </lineage>
</organism>
<evidence type="ECO:0000259" key="1">
    <source>
        <dbReference type="Pfam" id="PF04717"/>
    </source>
</evidence>
<name>A0A3N0C107_9SPHI</name>
<dbReference type="AlphaFoldDB" id="A0A3N0C107"/>
<reference evidence="2 3" key="1">
    <citation type="submission" date="2018-10" db="EMBL/GenBank/DDBJ databases">
        <title>Genome sequencing of Pedobacter jejuensis TNB23.</title>
        <authorList>
            <person name="Cho Y.-J."/>
            <person name="Cho A."/>
            <person name="Kim O.-S."/>
        </authorList>
    </citation>
    <scope>NUCLEOTIDE SEQUENCE [LARGE SCALE GENOMIC DNA]</scope>
    <source>
        <strain evidence="2 3">TNB23</strain>
    </source>
</reference>
<sequence length="627" mass="68844">MENRLIAEINIEDKAITHFDSFVLKQKFNDHHYFELRFKHDQLALPGLIRLDDSRNFVGKTLTASFGHQTDKMQEFAGLVTKVELAQDHGYHGVLIVSGYSPTILIDRGPDLGSYLAKDLNEIVKLATKDTPANDLKIVSNAIRKTPIDYLIQYKESDFEFLNRLSGEYHEWFYYDGIQLNFGKPDNQKEVALFYGRDVQSLQYSMEVAPIKHKRFAYNPKQDEMLENESSGAANGSPDLAHAIQASNSMYSKTFNQPSMIRVDNSNDIKSHVENEEKANISELLKISAKGDNAELSIGSIAEITMSIRQEIAFVNESLGKFLITGINHHIDVGGKYHNTFEGLIATTERILVKNYEKPAPDMQLADVLDNDDPQGQGRIKVKFKWECLTNDPSEWLRVVSPNAGNGDTGKNRGFHVIPEKGDQVVIAFEEGNVARPVVMGSVYHGKSGDSSGFKNSNTKGLTSRKGSALTFDDLNHALNMGTNAANFINIKNGQALLTAQAGSKIVIHTGLSTITMDKEGHVSITGKSLSIDFTESIDIQSPKITMGNLAPAEGATPEQTDAATKTIDIKGETITVEGKDLIDAQAKAMNLAASENDFTIDGQKNLTIGAAATASLNGGKVEINKS</sequence>
<protein>
    <submittedName>
        <fullName evidence="2">Type IV secretion protein Rhs</fullName>
    </submittedName>
</protein>
<dbReference type="Gene3D" id="3.55.50.10">
    <property type="entry name" value="Baseplate protein-like domains"/>
    <property type="match status" value="1"/>
</dbReference>